<dbReference type="GeneID" id="78456285"/>
<dbReference type="KEGG" id="ful:C4N20_15765"/>
<name>A0AAX2JCY4_9FUSO</name>
<proteinExistence type="predicted"/>
<dbReference type="Proteomes" id="UP000249008">
    <property type="component" value="Chromosome 1"/>
</dbReference>
<evidence type="ECO:0000313" key="1">
    <source>
        <dbReference type="EMBL" id="SQJ03971.1"/>
    </source>
</evidence>
<dbReference type="RefSeq" id="WP_005980068.1">
    <property type="nucleotide sequence ID" value="NZ_CABKNW010000004.1"/>
</dbReference>
<organism evidence="1 2">
    <name type="scientific">Fusobacterium ulcerans</name>
    <dbReference type="NCBI Taxonomy" id="861"/>
    <lineage>
        <taxon>Bacteria</taxon>
        <taxon>Fusobacteriati</taxon>
        <taxon>Fusobacteriota</taxon>
        <taxon>Fusobacteriia</taxon>
        <taxon>Fusobacteriales</taxon>
        <taxon>Fusobacteriaceae</taxon>
        <taxon>Fusobacterium</taxon>
    </lineage>
</organism>
<dbReference type="EMBL" id="LS483487">
    <property type="protein sequence ID" value="SQJ03971.1"/>
    <property type="molecule type" value="Genomic_DNA"/>
</dbReference>
<gene>
    <name evidence="1" type="ORF">NCTC12112_01734</name>
</gene>
<reference evidence="1 2" key="1">
    <citation type="submission" date="2018-06" db="EMBL/GenBank/DDBJ databases">
        <authorList>
            <consortium name="Pathogen Informatics"/>
            <person name="Doyle S."/>
        </authorList>
    </citation>
    <scope>NUCLEOTIDE SEQUENCE [LARGE SCALE GENOMIC DNA]</scope>
    <source>
        <strain evidence="1 2">NCTC12112</strain>
    </source>
</reference>
<accession>A0AAX2JCY4</accession>
<sequence>MEVINIAYVDDIIERAISGFLDEYDYNIKPVEIRSYEIKFTKEDDYKTLLKKLTDKNINLLVIDSALFLLDDQRDKRFTGEEFKIILKRLFPYIETIVISQNEQKDSYDIIKKYNCDKNLSQDPEEYYSEILGKCIDKKINEILMGREIFKKLDEKKEVDSELLEKISLSLDGGDEYSELKSEDIKELIEEFKKLKRAIDG</sequence>
<evidence type="ECO:0000313" key="2">
    <source>
        <dbReference type="Proteomes" id="UP000249008"/>
    </source>
</evidence>
<protein>
    <submittedName>
        <fullName evidence="1">Uncharacterized protein</fullName>
    </submittedName>
</protein>
<dbReference type="AlphaFoldDB" id="A0AAX2JCY4"/>